<protein>
    <submittedName>
        <fullName evidence="1">Uncharacterized protein</fullName>
    </submittedName>
</protein>
<comment type="caution">
    <text evidence="1">The sequence shown here is derived from an EMBL/GenBank/DDBJ whole genome shotgun (WGS) entry which is preliminary data.</text>
</comment>
<accession>A0AAD4N5Z0</accession>
<dbReference type="EMBL" id="JAKKPZ010000012">
    <property type="protein sequence ID" value="KAI1714859.1"/>
    <property type="molecule type" value="Genomic_DNA"/>
</dbReference>
<evidence type="ECO:0000313" key="2">
    <source>
        <dbReference type="Proteomes" id="UP001201812"/>
    </source>
</evidence>
<evidence type="ECO:0000313" key="1">
    <source>
        <dbReference type="EMBL" id="KAI1714859.1"/>
    </source>
</evidence>
<proteinExistence type="predicted"/>
<name>A0AAD4N5Z0_9BILA</name>
<dbReference type="AlphaFoldDB" id="A0AAD4N5Z0"/>
<keyword evidence="2" id="KW-1185">Reference proteome</keyword>
<dbReference type="Proteomes" id="UP001201812">
    <property type="component" value="Unassembled WGS sequence"/>
</dbReference>
<organism evidence="1 2">
    <name type="scientific">Ditylenchus destructor</name>
    <dbReference type="NCBI Taxonomy" id="166010"/>
    <lineage>
        <taxon>Eukaryota</taxon>
        <taxon>Metazoa</taxon>
        <taxon>Ecdysozoa</taxon>
        <taxon>Nematoda</taxon>
        <taxon>Chromadorea</taxon>
        <taxon>Rhabditida</taxon>
        <taxon>Tylenchina</taxon>
        <taxon>Tylenchomorpha</taxon>
        <taxon>Sphaerularioidea</taxon>
        <taxon>Anguinidae</taxon>
        <taxon>Anguininae</taxon>
        <taxon>Ditylenchus</taxon>
    </lineage>
</organism>
<gene>
    <name evidence="1" type="ORF">DdX_08128</name>
</gene>
<reference evidence="1" key="1">
    <citation type="submission" date="2022-01" db="EMBL/GenBank/DDBJ databases">
        <title>Genome Sequence Resource for Two Populations of Ditylenchus destructor, the Migratory Endoparasitic Phytonematode.</title>
        <authorList>
            <person name="Zhang H."/>
            <person name="Lin R."/>
            <person name="Xie B."/>
        </authorList>
    </citation>
    <scope>NUCLEOTIDE SEQUENCE</scope>
    <source>
        <strain evidence="1">BazhouSP</strain>
    </source>
</reference>
<sequence length="109" mass="12172">MDVVLTFSWNSNENRHNISSQRYAKTLSSDLLLSNPTQAHSFPAHKRMPLRRQWKEMLTAAIRAIPQPILNGAHITGKPMAKVHSTIYRLVAQLKKGQGESPPLSNGTS</sequence>